<dbReference type="AlphaFoldDB" id="A0A250V423"/>
<dbReference type="Proteomes" id="UP000217446">
    <property type="component" value="Unassembled WGS sequence"/>
</dbReference>
<organism evidence="2 3">
    <name type="scientific">Streptomyces olivochromogenes</name>
    <dbReference type="NCBI Taxonomy" id="1963"/>
    <lineage>
        <taxon>Bacteria</taxon>
        <taxon>Bacillati</taxon>
        <taxon>Actinomycetota</taxon>
        <taxon>Actinomycetes</taxon>
        <taxon>Kitasatosporales</taxon>
        <taxon>Streptomycetaceae</taxon>
        <taxon>Streptomyces</taxon>
    </lineage>
</organism>
<accession>A0A250V423</accession>
<reference evidence="3" key="1">
    <citation type="submission" date="2017-05" db="EMBL/GenBank/DDBJ databases">
        <title>Streptomyces olivochromogenes NBRC 3561 whole genome shotgun sequence.</title>
        <authorList>
            <person name="Dohra H."/>
            <person name="Kodani S."/>
        </authorList>
    </citation>
    <scope>NUCLEOTIDE SEQUENCE [LARGE SCALE GENOMIC DNA]</scope>
    <source>
        <strain evidence="3">NBRC 3561</strain>
    </source>
</reference>
<feature type="domain" description="Gp5/Type VI secretion system Vgr protein OB-fold" evidence="1">
    <location>
        <begin position="18"/>
        <end position="92"/>
    </location>
</feature>
<dbReference type="EMBL" id="BDQI01000001">
    <property type="protein sequence ID" value="GAX48816.1"/>
    <property type="molecule type" value="Genomic_DNA"/>
</dbReference>
<gene>
    <name evidence="2" type="ORF">SO3561_00298</name>
</gene>
<dbReference type="InterPro" id="IPR006531">
    <property type="entry name" value="Gp5/Vgr_OB"/>
</dbReference>
<dbReference type="Gene3D" id="2.40.50.230">
    <property type="entry name" value="Gp5 N-terminal domain"/>
    <property type="match status" value="1"/>
</dbReference>
<comment type="caution">
    <text evidence="2">The sequence shown here is derived from an EMBL/GenBank/DDBJ whole genome shotgun (WGS) entry which is preliminary data.</text>
</comment>
<dbReference type="SUPFAM" id="SSF69255">
    <property type="entry name" value="gp5 N-terminal domain-like"/>
    <property type="match status" value="1"/>
</dbReference>
<proteinExistence type="predicted"/>
<evidence type="ECO:0000313" key="3">
    <source>
        <dbReference type="Proteomes" id="UP000217446"/>
    </source>
</evidence>
<keyword evidence="3" id="KW-1185">Reference proteome</keyword>
<name>A0A250V423_STROL</name>
<protein>
    <submittedName>
        <fullName evidence="2">Phage tail protein</fullName>
    </submittedName>
</protein>
<dbReference type="InterPro" id="IPR037026">
    <property type="entry name" value="Vgr_OB-fold_dom_sf"/>
</dbReference>
<sequence>MTAMPGQTVDKRYFGVATGIVERVEGDPEKECRVRLTLPWYDGATISEWCRVAQPYAGNGYGASFVPEKGDEVLVAFDQGDMRYPVVIGCLYNGVDKPPTHRTGGRDEKLLRTKHGHELALDDSAGRQAVRLTSSAGHRVELSDADNSVVVRTASGGKVTVTADGQVEISAGSGPVTVSGGSVTVTGDSVTLDAPQVSLGTGAAEHVVSWERFLSWFVPHTHLVAPGVTGPAIPATTPPPMSTTVRVAP</sequence>
<dbReference type="STRING" id="1963.AQJ27_04485"/>
<dbReference type="Pfam" id="PF04717">
    <property type="entry name" value="Phage_base_V"/>
    <property type="match status" value="1"/>
</dbReference>
<evidence type="ECO:0000313" key="2">
    <source>
        <dbReference type="EMBL" id="GAX48816.1"/>
    </source>
</evidence>
<evidence type="ECO:0000259" key="1">
    <source>
        <dbReference type="Pfam" id="PF04717"/>
    </source>
</evidence>
<dbReference type="SUPFAM" id="SSF69349">
    <property type="entry name" value="Phage fibre proteins"/>
    <property type="match status" value="1"/>
</dbReference>